<dbReference type="Proteomes" id="UP000011705">
    <property type="component" value="Chromosome"/>
</dbReference>
<dbReference type="AlphaFoldDB" id="A0A0E2E8Y9"/>
<accession>A0A0E2E8Y9</accession>
<sequence>MMDFIHDRSSNIPFSLHDSKIKKIIFNDDILTLKIDKLFRYTENGEKKYSGDVVFYGSDLDECSVWIFDKIVYEGDFSGKAIGLKEYIENFSGMEFEILTEGYFGYNTTYTGWLWEEGKEPVSAAMYIWNSGDMFYRIDE</sequence>
<dbReference type="RefSeq" id="WP_002682588.1">
    <property type="nucleotide sequence ID" value="NZ_CM001795.1"/>
</dbReference>
<dbReference type="PATRIC" id="fig|999432.5.peg.108"/>
<protein>
    <submittedName>
        <fullName evidence="1">Uncharacterized protein</fullName>
    </submittedName>
</protein>
<reference evidence="1" key="1">
    <citation type="submission" date="2012-01" db="EMBL/GenBank/DDBJ databases">
        <title>The Genome Sequence of Treponema denticola H-22.</title>
        <authorList>
            <consortium name="The Broad Institute Genome Sequencing Platform"/>
            <person name="Earl A."/>
            <person name="Ward D."/>
            <person name="Feldgarden M."/>
            <person name="Gevers D."/>
            <person name="Blanton J.M."/>
            <person name="Fenno C.J."/>
            <person name="Baranova O.V."/>
            <person name="Mathney J."/>
            <person name="Dewhirst F.E."/>
            <person name="Izard J."/>
            <person name="Young S.K."/>
            <person name="Zeng Q."/>
            <person name="Gargeya S."/>
            <person name="Fitzgerald M."/>
            <person name="Haas B."/>
            <person name="Abouelleil A."/>
            <person name="Alvarado L."/>
            <person name="Arachchi H.M."/>
            <person name="Berlin A."/>
            <person name="Chapman S.B."/>
            <person name="Gearin G."/>
            <person name="Goldberg J."/>
            <person name="Griggs A."/>
            <person name="Gujja S."/>
            <person name="Hansen M."/>
            <person name="Heiman D."/>
            <person name="Howarth C."/>
            <person name="Larimer J."/>
            <person name="Lui A."/>
            <person name="MacDonald P.J.P."/>
            <person name="McCowen C."/>
            <person name="Montmayeur A."/>
            <person name="Murphy C."/>
            <person name="Neiman D."/>
            <person name="Pearson M."/>
            <person name="Priest M."/>
            <person name="Roberts A."/>
            <person name="Saif S."/>
            <person name="Shea T."/>
            <person name="Sisk P."/>
            <person name="Stolte C."/>
            <person name="Sykes S."/>
            <person name="Wortman J."/>
            <person name="Nusbaum C."/>
            <person name="Birren B."/>
        </authorList>
    </citation>
    <scope>NUCLEOTIDE SEQUENCE [LARGE SCALE GENOMIC DNA]</scope>
    <source>
        <strain evidence="1">H-22</strain>
    </source>
</reference>
<evidence type="ECO:0000313" key="1">
    <source>
        <dbReference type="EMBL" id="EMB35912.1"/>
    </source>
</evidence>
<dbReference type="HOGENOM" id="CLU_131006_0_0_12"/>
<organism evidence="1">
    <name type="scientific">Treponema denticola H-22</name>
    <dbReference type="NCBI Taxonomy" id="999432"/>
    <lineage>
        <taxon>Bacteria</taxon>
        <taxon>Pseudomonadati</taxon>
        <taxon>Spirochaetota</taxon>
        <taxon>Spirochaetia</taxon>
        <taxon>Spirochaetales</taxon>
        <taxon>Treponemataceae</taxon>
        <taxon>Treponema</taxon>
    </lineage>
</organism>
<name>A0A0E2E8Y9_TREDN</name>
<comment type="caution">
    <text evidence="1">The sequence shown here is derived from an EMBL/GenBank/DDBJ whole genome shotgun (WGS) entry which is preliminary data.</text>
</comment>
<gene>
    <name evidence="1" type="ORF">HMPREF9726_00104</name>
</gene>
<dbReference type="EMBL" id="AGDV01000001">
    <property type="protein sequence ID" value="EMB35912.1"/>
    <property type="molecule type" value="Genomic_DNA"/>
</dbReference>
<proteinExistence type="predicted"/>